<name>A0A3D6BRL5_9FLAO</name>
<comment type="caution">
    <text evidence="1">The sequence shown here is derived from an EMBL/GenBank/DDBJ whole genome shotgun (WGS) entry which is preliminary data.</text>
</comment>
<protein>
    <submittedName>
        <fullName evidence="1">Uncharacterized protein</fullName>
    </submittedName>
</protein>
<organism evidence="1 2">
    <name type="scientific">Xanthomarina gelatinilytica</name>
    <dbReference type="NCBI Taxonomy" id="1137281"/>
    <lineage>
        <taxon>Bacteria</taxon>
        <taxon>Pseudomonadati</taxon>
        <taxon>Bacteroidota</taxon>
        <taxon>Flavobacteriia</taxon>
        <taxon>Flavobacteriales</taxon>
        <taxon>Flavobacteriaceae</taxon>
        <taxon>Xanthomarina</taxon>
    </lineage>
</organism>
<reference evidence="1 2" key="1">
    <citation type="journal article" date="2018" name="Nat. Biotechnol.">
        <title>A standardized bacterial taxonomy based on genome phylogeny substantially revises the tree of life.</title>
        <authorList>
            <person name="Parks D.H."/>
            <person name="Chuvochina M."/>
            <person name="Waite D.W."/>
            <person name="Rinke C."/>
            <person name="Skarshewski A."/>
            <person name="Chaumeil P.A."/>
            <person name="Hugenholtz P."/>
        </authorList>
    </citation>
    <scope>NUCLEOTIDE SEQUENCE [LARGE SCALE GENOMIC DNA]</scope>
    <source>
        <strain evidence="1">UBA10227</strain>
    </source>
</reference>
<accession>A0A3D6BRL5</accession>
<dbReference type="EMBL" id="DPRK01000067">
    <property type="protein sequence ID" value="HCY80859.1"/>
    <property type="molecule type" value="Genomic_DNA"/>
</dbReference>
<gene>
    <name evidence="1" type="ORF">DHV22_04255</name>
</gene>
<dbReference type="AlphaFoldDB" id="A0A3D6BRL5"/>
<proteinExistence type="predicted"/>
<dbReference type="Proteomes" id="UP000263268">
    <property type="component" value="Unassembled WGS sequence"/>
</dbReference>
<evidence type="ECO:0000313" key="2">
    <source>
        <dbReference type="Proteomes" id="UP000263268"/>
    </source>
</evidence>
<evidence type="ECO:0000313" key="1">
    <source>
        <dbReference type="EMBL" id="HCY80859.1"/>
    </source>
</evidence>
<sequence>MNTFALIKPLFKLKKVAYYSVVIEGETNSLYEQFVKKHTAENRKKLNHIQTWLKIVGNKYGAQKHLFRNEAKGADTSALPPTGKHRKPTYVEHGKNKGNNLRLYTLRANENVVFLFNGNIKTTNKAQDCPNVKTHFILANQLTKAIDQAFRNRDIKWSEDVKTIVFDNNFKLDIS</sequence>